<accession>A0A7S0D3R6</accession>
<keyword evidence="1" id="KW-0175">Coiled coil</keyword>
<protein>
    <submittedName>
        <fullName evidence="3">Uncharacterized protein</fullName>
    </submittedName>
</protein>
<feature type="coiled-coil region" evidence="1">
    <location>
        <begin position="48"/>
        <end position="89"/>
    </location>
</feature>
<gene>
    <name evidence="3" type="ORF">LAMO00422_LOCUS6845</name>
</gene>
<evidence type="ECO:0000256" key="1">
    <source>
        <dbReference type="SAM" id="Coils"/>
    </source>
</evidence>
<dbReference type="AlphaFoldDB" id="A0A7S0D3R6"/>
<reference evidence="3" key="1">
    <citation type="submission" date="2021-01" db="EMBL/GenBank/DDBJ databases">
        <authorList>
            <person name="Corre E."/>
            <person name="Pelletier E."/>
            <person name="Niang G."/>
            <person name="Scheremetjew M."/>
            <person name="Finn R."/>
            <person name="Kale V."/>
            <person name="Holt S."/>
            <person name="Cochrane G."/>
            <person name="Meng A."/>
            <person name="Brown T."/>
            <person name="Cohen L."/>
        </authorList>
    </citation>
    <scope>NUCLEOTIDE SEQUENCE</scope>
    <source>
        <strain evidence="3">CCMP2058</strain>
    </source>
</reference>
<evidence type="ECO:0000313" key="3">
    <source>
        <dbReference type="EMBL" id="CAD8442624.1"/>
    </source>
</evidence>
<feature type="region of interest" description="Disordered" evidence="2">
    <location>
        <begin position="100"/>
        <end position="125"/>
    </location>
</feature>
<dbReference type="EMBL" id="HBEM01009774">
    <property type="protein sequence ID" value="CAD8442624.1"/>
    <property type="molecule type" value="Transcribed_RNA"/>
</dbReference>
<proteinExistence type="predicted"/>
<sequence length="144" mass="16639">MESVIEAMKTENKKLREQIKLARLPHMVAQVSELRSKNLAIREKRFILEEKLKDLDIRKKECDNLQEEKKRLETETRQLLARITAQKRARAKVDDLLPTGRNFDVNGVTNTTPEEDQKATGIVSPDILVEEVHQEDDTDCDESV</sequence>
<organism evidence="3">
    <name type="scientific">Amorphochlora amoebiformis</name>
    <dbReference type="NCBI Taxonomy" id="1561963"/>
    <lineage>
        <taxon>Eukaryota</taxon>
        <taxon>Sar</taxon>
        <taxon>Rhizaria</taxon>
        <taxon>Cercozoa</taxon>
        <taxon>Chlorarachniophyceae</taxon>
        <taxon>Amorphochlora</taxon>
    </lineage>
</organism>
<name>A0A7S0D3R6_9EUKA</name>
<evidence type="ECO:0000256" key="2">
    <source>
        <dbReference type="SAM" id="MobiDB-lite"/>
    </source>
</evidence>